<reference evidence="1" key="2">
    <citation type="submission" date="2017-11" db="EMBL/GenBank/DDBJ databases">
        <title>Coralsnake Venomics: Analyses of Venom Gland Transcriptomes and Proteomes of Six Brazilian Taxa.</title>
        <authorList>
            <person name="Aird S.D."/>
            <person name="Jorge da Silva N."/>
            <person name="Qiu L."/>
            <person name="Villar-Briones A."/>
            <person name="Aparecida-Saddi V."/>
            <person name="Campos-Telles M.P."/>
            <person name="Grau M."/>
            <person name="Mikheyev A.S."/>
        </authorList>
    </citation>
    <scope>NUCLEOTIDE SEQUENCE</scope>
    <source>
        <tissue evidence="1">Venom_gland</tissue>
    </source>
</reference>
<sequence length="113" mass="12711">MLSSPLPITNYCRMMCWLPAESARIAILYKNEMFHIDSFDIVIEKSKYKKKITAKQIASFTLPAQQPVTSMKGFGKQTLLIAAGPELTVYSLSGTVLMAFKDHHKTITSIWVV</sequence>
<reference evidence="1" key="1">
    <citation type="submission" date="2017-07" db="EMBL/GenBank/DDBJ databases">
        <authorList>
            <person name="Mikheyev A."/>
            <person name="Grau M."/>
        </authorList>
    </citation>
    <scope>NUCLEOTIDE SEQUENCE</scope>
    <source>
        <tissue evidence="1">Venom_gland</tissue>
    </source>
</reference>
<proteinExistence type="predicted"/>
<dbReference type="AlphaFoldDB" id="A0A2D4J642"/>
<protein>
    <submittedName>
        <fullName evidence="1">Uncharacterized protein</fullName>
    </submittedName>
</protein>
<evidence type="ECO:0000313" key="1">
    <source>
        <dbReference type="EMBL" id="LAA91913.1"/>
    </source>
</evidence>
<dbReference type="EMBL" id="IACK01160275">
    <property type="protein sequence ID" value="LAA91913.1"/>
    <property type="molecule type" value="Transcribed_RNA"/>
</dbReference>
<name>A0A2D4J642_MICLE</name>
<accession>A0A2D4J642</accession>
<organism evidence="1">
    <name type="scientific">Micrurus lemniscatus lemniscatus</name>
    <dbReference type="NCBI Taxonomy" id="129467"/>
    <lineage>
        <taxon>Eukaryota</taxon>
        <taxon>Metazoa</taxon>
        <taxon>Chordata</taxon>
        <taxon>Craniata</taxon>
        <taxon>Vertebrata</taxon>
        <taxon>Euteleostomi</taxon>
        <taxon>Lepidosauria</taxon>
        <taxon>Squamata</taxon>
        <taxon>Bifurcata</taxon>
        <taxon>Unidentata</taxon>
        <taxon>Episquamata</taxon>
        <taxon>Toxicofera</taxon>
        <taxon>Serpentes</taxon>
        <taxon>Colubroidea</taxon>
        <taxon>Elapidae</taxon>
        <taxon>Elapinae</taxon>
        <taxon>Micrurus</taxon>
    </lineage>
</organism>